<dbReference type="PANTHER" id="PTHR12276:SF45">
    <property type="entry name" value="CLATHRIN INTERACTOR 1"/>
    <property type="match status" value="1"/>
</dbReference>
<name>A0AAN7ALK2_9PEZI</name>
<dbReference type="Proteomes" id="UP001302126">
    <property type="component" value="Unassembled WGS sequence"/>
</dbReference>
<reference evidence="3" key="2">
    <citation type="submission" date="2023-05" db="EMBL/GenBank/DDBJ databases">
        <authorList>
            <consortium name="Lawrence Berkeley National Laboratory"/>
            <person name="Steindorff A."/>
            <person name="Hensen N."/>
            <person name="Bonometti L."/>
            <person name="Westerberg I."/>
            <person name="Brannstrom I.O."/>
            <person name="Guillou S."/>
            <person name="Cros-Aarteil S."/>
            <person name="Calhoun S."/>
            <person name="Haridas S."/>
            <person name="Kuo A."/>
            <person name="Mondo S."/>
            <person name="Pangilinan J."/>
            <person name="Riley R."/>
            <person name="Labutti K."/>
            <person name="Andreopoulos B."/>
            <person name="Lipzen A."/>
            <person name="Chen C."/>
            <person name="Yanf M."/>
            <person name="Daum C."/>
            <person name="Ng V."/>
            <person name="Clum A."/>
            <person name="Ohm R."/>
            <person name="Martin F."/>
            <person name="Silar P."/>
            <person name="Natvig D."/>
            <person name="Lalanne C."/>
            <person name="Gautier V."/>
            <person name="Ament-Velasquez S.L."/>
            <person name="Kruys A."/>
            <person name="Hutchinson M.I."/>
            <person name="Powell A.J."/>
            <person name="Barry K."/>
            <person name="Miller A.N."/>
            <person name="Grigoriev I.V."/>
            <person name="Debuchy R."/>
            <person name="Gladieux P."/>
            <person name="Thoren M.H."/>
            <person name="Johannesson H."/>
        </authorList>
    </citation>
    <scope>NUCLEOTIDE SEQUENCE</scope>
    <source>
        <strain evidence="3">PSN309</strain>
    </source>
</reference>
<feature type="region of interest" description="Disordered" evidence="1">
    <location>
        <begin position="173"/>
        <end position="203"/>
    </location>
</feature>
<dbReference type="Pfam" id="PF01417">
    <property type="entry name" value="ENTH"/>
    <property type="match status" value="1"/>
</dbReference>
<feature type="region of interest" description="Disordered" evidence="1">
    <location>
        <begin position="435"/>
        <end position="462"/>
    </location>
</feature>
<evidence type="ECO:0000259" key="2">
    <source>
        <dbReference type="PROSITE" id="PS50942"/>
    </source>
</evidence>
<keyword evidence="4" id="KW-1185">Reference proteome</keyword>
<feature type="compositionally biased region" description="Low complexity" evidence="1">
    <location>
        <begin position="501"/>
        <end position="516"/>
    </location>
</feature>
<dbReference type="GO" id="GO:0005768">
    <property type="term" value="C:endosome"/>
    <property type="evidence" value="ECO:0007669"/>
    <property type="project" value="TreeGrafter"/>
</dbReference>
<dbReference type="Gene3D" id="1.25.40.90">
    <property type="match status" value="1"/>
</dbReference>
<dbReference type="GO" id="GO:0030125">
    <property type="term" value="C:clathrin vesicle coat"/>
    <property type="evidence" value="ECO:0007669"/>
    <property type="project" value="TreeGrafter"/>
</dbReference>
<dbReference type="GO" id="GO:0005886">
    <property type="term" value="C:plasma membrane"/>
    <property type="evidence" value="ECO:0007669"/>
    <property type="project" value="TreeGrafter"/>
</dbReference>
<proteinExistence type="predicted"/>
<dbReference type="GO" id="GO:0005829">
    <property type="term" value="C:cytosol"/>
    <property type="evidence" value="ECO:0007669"/>
    <property type="project" value="GOC"/>
</dbReference>
<feature type="compositionally biased region" description="Basic and acidic residues" evidence="1">
    <location>
        <begin position="266"/>
        <end position="285"/>
    </location>
</feature>
<feature type="compositionally biased region" description="Low complexity" evidence="1">
    <location>
        <begin position="180"/>
        <end position="194"/>
    </location>
</feature>
<feature type="compositionally biased region" description="Low complexity" evidence="1">
    <location>
        <begin position="294"/>
        <end position="317"/>
    </location>
</feature>
<evidence type="ECO:0000313" key="4">
    <source>
        <dbReference type="Proteomes" id="UP001302126"/>
    </source>
</evidence>
<dbReference type="GO" id="GO:0030276">
    <property type="term" value="F:clathrin binding"/>
    <property type="evidence" value="ECO:0007669"/>
    <property type="project" value="TreeGrafter"/>
</dbReference>
<feature type="compositionally biased region" description="Low complexity" evidence="1">
    <location>
        <begin position="446"/>
        <end position="461"/>
    </location>
</feature>
<dbReference type="PANTHER" id="PTHR12276">
    <property type="entry name" value="EPSIN/ENT-RELATED"/>
    <property type="match status" value="1"/>
</dbReference>
<gene>
    <name evidence="3" type="ORF">QBC35DRAFT_511176</name>
</gene>
<comment type="caution">
    <text evidence="3">The sequence shown here is derived from an EMBL/GenBank/DDBJ whole genome shotgun (WGS) entry which is preliminary data.</text>
</comment>
<feature type="region of interest" description="Disordered" evidence="1">
    <location>
        <begin position="474"/>
        <end position="526"/>
    </location>
</feature>
<sequence>MDLNSLRQTVSNLTLYDVKAGVRKVQNAVMNFTEMEAKVREATNNEPWGASSTAMQEIADGTFNYQTLNEIMPMIYRRFTEKSAEEWRQIYKALQLLEYLIKHGSERVIDDARSHITLLKMLRQFHYIDQNGKDQGVNVRHRAKELAELLGDVERIRTERKKARAIKGKFVGMQGGSGMGSSSRFGGFGSNSDSSGGGGGGGGGSSTYGGYSGGVYGDGGGFGGEGNGGSFSGTQSRADKFEEYDEYDEGAKPAASSSASRPARNTTERAGVKKSTEPPKKKEPEVDLFSFDEPAPVSSAPVLAAPPASSSAIASLSTGANDDDEFDDFQSATPAAPVSQASFAAPLAPASTTQFAAPQPVSAPKQANLSGMVALSSISPPPSSNNTPGANLSAFSTPLTATSLSPAAQPAKPTGFQAPTPNYFSSVHATAASQKPAAPSAFGGVKPATSSSSGSKPAASGDAFGALWSQASVGVKKSTPSGPGPTIGQLAKEKSSAGIWGTPAASSQPAAGGSKPLGNGLDDLLG</sequence>
<evidence type="ECO:0000313" key="3">
    <source>
        <dbReference type="EMBL" id="KAK4193221.1"/>
    </source>
</evidence>
<feature type="region of interest" description="Disordered" evidence="1">
    <location>
        <begin position="244"/>
        <end position="334"/>
    </location>
</feature>
<organism evidence="3 4">
    <name type="scientific">Podospora australis</name>
    <dbReference type="NCBI Taxonomy" id="1536484"/>
    <lineage>
        <taxon>Eukaryota</taxon>
        <taxon>Fungi</taxon>
        <taxon>Dikarya</taxon>
        <taxon>Ascomycota</taxon>
        <taxon>Pezizomycotina</taxon>
        <taxon>Sordariomycetes</taxon>
        <taxon>Sordariomycetidae</taxon>
        <taxon>Sordariales</taxon>
        <taxon>Podosporaceae</taxon>
        <taxon>Podospora</taxon>
    </lineage>
</organism>
<dbReference type="AlphaFoldDB" id="A0AAN7ALK2"/>
<accession>A0AAN7ALK2</accession>
<dbReference type="EMBL" id="MU864351">
    <property type="protein sequence ID" value="KAK4193221.1"/>
    <property type="molecule type" value="Genomic_DNA"/>
</dbReference>
<dbReference type="CDD" id="cd16992">
    <property type="entry name" value="ENTH_Ent3"/>
    <property type="match status" value="1"/>
</dbReference>
<dbReference type="GO" id="GO:0006897">
    <property type="term" value="P:endocytosis"/>
    <property type="evidence" value="ECO:0007669"/>
    <property type="project" value="TreeGrafter"/>
</dbReference>
<dbReference type="GO" id="GO:0006895">
    <property type="term" value="P:Golgi to endosome transport"/>
    <property type="evidence" value="ECO:0007669"/>
    <property type="project" value="TreeGrafter"/>
</dbReference>
<feature type="compositionally biased region" description="Low complexity" evidence="1">
    <location>
        <begin position="253"/>
        <end position="264"/>
    </location>
</feature>
<feature type="domain" description="ENTH" evidence="2">
    <location>
        <begin position="27"/>
        <end position="160"/>
    </location>
</feature>
<dbReference type="GO" id="GO:0005543">
    <property type="term" value="F:phospholipid binding"/>
    <property type="evidence" value="ECO:0007669"/>
    <property type="project" value="TreeGrafter"/>
</dbReference>
<dbReference type="FunFam" id="1.25.40.90:FF:000006">
    <property type="entry name" value="Clathrin interactor 1"/>
    <property type="match status" value="1"/>
</dbReference>
<reference evidence="3" key="1">
    <citation type="journal article" date="2023" name="Mol. Phylogenet. Evol.">
        <title>Genome-scale phylogeny and comparative genomics of the fungal order Sordariales.</title>
        <authorList>
            <person name="Hensen N."/>
            <person name="Bonometti L."/>
            <person name="Westerberg I."/>
            <person name="Brannstrom I.O."/>
            <person name="Guillou S."/>
            <person name="Cros-Aarteil S."/>
            <person name="Calhoun S."/>
            <person name="Haridas S."/>
            <person name="Kuo A."/>
            <person name="Mondo S."/>
            <person name="Pangilinan J."/>
            <person name="Riley R."/>
            <person name="LaButti K."/>
            <person name="Andreopoulos B."/>
            <person name="Lipzen A."/>
            <person name="Chen C."/>
            <person name="Yan M."/>
            <person name="Daum C."/>
            <person name="Ng V."/>
            <person name="Clum A."/>
            <person name="Steindorff A."/>
            <person name="Ohm R.A."/>
            <person name="Martin F."/>
            <person name="Silar P."/>
            <person name="Natvig D.O."/>
            <person name="Lalanne C."/>
            <person name="Gautier V."/>
            <person name="Ament-Velasquez S.L."/>
            <person name="Kruys A."/>
            <person name="Hutchinson M.I."/>
            <person name="Powell A.J."/>
            <person name="Barry K."/>
            <person name="Miller A.N."/>
            <person name="Grigoriev I.V."/>
            <person name="Debuchy R."/>
            <person name="Gladieux P."/>
            <person name="Hiltunen Thoren M."/>
            <person name="Johannesson H."/>
        </authorList>
    </citation>
    <scope>NUCLEOTIDE SEQUENCE</scope>
    <source>
        <strain evidence="3">PSN309</strain>
    </source>
</reference>
<protein>
    <submittedName>
        <fullName evidence="3">Epsin-3</fullName>
    </submittedName>
</protein>
<feature type="compositionally biased region" description="Polar residues" evidence="1">
    <location>
        <begin position="385"/>
        <end position="394"/>
    </location>
</feature>
<dbReference type="SUPFAM" id="SSF48464">
    <property type="entry name" value="ENTH/VHS domain"/>
    <property type="match status" value="1"/>
</dbReference>
<dbReference type="InterPro" id="IPR013809">
    <property type="entry name" value="ENTH"/>
</dbReference>
<dbReference type="InterPro" id="IPR008942">
    <property type="entry name" value="ENTH_VHS"/>
</dbReference>
<dbReference type="PROSITE" id="PS50942">
    <property type="entry name" value="ENTH"/>
    <property type="match status" value="1"/>
</dbReference>
<feature type="region of interest" description="Disordered" evidence="1">
    <location>
        <begin position="374"/>
        <end position="394"/>
    </location>
</feature>
<evidence type="ECO:0000256" key="1">
    <source>
        <dbReference type="SAM" id="MobiDB-lite"/>
    </source>
</evidence>
<dbReference type="SMART" id="SM00273">
    <property type="entry name" value="ENTH"/>
    <property type="match status" value="1"/>
</dbReference>